<comment type="similarity">
    <text evidence="1 2">Belongs to the anti-sigma-factor antagonist family.</text>
</comment>
<dbReference type="NCBIfam" id="TIGR00377">
    <property type="entry name" value="ant_ant_sig"/>
    <property type="match status" value="1"/>
</dbReference>
<evidence type="ECO:0000313" key="5">
    <source>
        <dbReference type="Proteomes" id="UP000633509"/>
    </source>
</evidence>
<feature type="domain" description="STAS" evidence="3">
    <location>
        <begin position="4"/>
        <end position="112"/>
    </location>
</feature>
<reference evidence="4 5" key="1">
    <citation type="submission" date="2020-10" db="EMBL/GenBank/DDBJ databases">
        <title>Sequencing the genomes of 1000 actinobacteria strains.</title>
        <authorList>
            <person name="Klenk H.-P."/>
        </authorList>
    </citation>
    <scope>NUCLEOTIDE SEQUENCE [LARGE SCALE GENOMIC DNA]</scope>
    <source>
        <strain evidence="4 5">DSM 43173</strain>
    </source>
</reference>
<dbReference type="RefSeq" id="WP_192784348.1">
    <property type="nucleotide sequence ID" value="NZ_JADBEK010000001.1"/>
</dbReference>
<dbReference type="CDD" id="cd07043">
    <property type="entry name" value="STAS_anti-anti-sigma_factors"/>
    <property type="match status" value="1"/>
</dbReference>
<name>A0ABR9LRD4_9ACTN</name>
<dbReference type="PANTHER" id="PTHR33495:SF2">
    <property type="entry name" value="ANTI-SIGMA FACTOR ANTAGONIST TM_1081-RELATED"/>
    <property type="match status" value="1"/>
</dbReference>
<protein>
    <recommendedName>
        <fullName evidence="2">Anti-sigma factor antagonist</fullName>
    </recommendedName>
</protein>
<dbReference type="SUPFAM" id="SSF52091">
    <property type="entry name" value="SpoIIaa-like"/>
    <property type="match status" value="1"/>
</dbReference>
<evidence type="ECO:0000313" key="4">
    <source>
        <dbReference type="EMBL" id="MBE1583219.1"/>
    </source>
</evidence>
<proteinExistence type="inferred from homology"/>
<accession>A0ABR9LRD4</accession>
<dbReference type="Gene3D" id="3.30.750.24">
    <property type="entry name" value="STAS domain"/>
    <property type="match status" value="1"/>
</dbReference>
<dbReference type="Pfam" id="PF01740">
    <property type="entry name" value="STAS"/>
    <property type="match status" value="1"/>
</dbReference>
<gene>
    <name evidence="4" type="ORF">H4W80_001477</name>
</gene>
<evidence type="ECO:0000259" key="3">
    <source>
        <dbReference type="PROSITE" id="PS50801"/>
    </source>
</evidence>
<comment type="caution">
    <text evidence="4">The sequence shown here is derived from an EMBL/GenBank/DDBJ whole genome shotgun (WGS) entry which is preliminary data.</text>
</comment>
<keyword evidence="5" id="KW-1185">Reference proteome</keyword>
<dbReference type="InterPro" id="IPR002645">
    <property type="entry name" value="STAS_dom"/>
</dbReference>
<evidence type="ECO:0000256" key="2">
    <source>
        <dbReference type="RuleBase" id="RU003749"/>
    </source>
</evidence>
<dbReference type="InterPro" id="IPR036513">
    <property type="entry name" value="STAS_dom_sf"/>
</dbReference>
<evidence type="ECO:0000256" key="1">
    <source>
        <dbReference type="ARBA" id="ARBA00009013"/>
    </source>
</evidence>
<dbReference type="PROSITE" id="PS50801">
    <property type="entry name" value="STAS"/>
    <property type="match status" value="1"/>
</dbReference>
<organism evidence="4 5">
    <name type="scientific">Nonomuraea angiospora</name>
    <dbReference type="NCBI Taxonomy" id="46172"/>
    <lineage>
        <taxon>Bacteria</taxon>
        <taxon>Bacillati</taxon>
        <taxon>Actinomycetota</taxon>
        <taxon>Actinomycetes</taxon>
        <taxon>Streptosporangiales</taxon>
        <taxon>Streptosporangiaceae</taxon>
        <taxon>Nonomuraea</taxon>
    </lineage>
</organism>
<dbReference type="EMBL" id="JADBEK010000001">
    <property type="protein sequence ID" value="MBE1583219.1"/>
    <property type="molecule type" value="Genomic_DNA"/>
</dbReference>
<sequence length="124" mass="12876">MSPLSLSSRDLPGGALITVTGEVDATNAHELESYAESHRRPGPGMVLDLGGLTFLDSRGLHVLLRLHAAVGEQGGLLRVAAVQGRPARLLQITGVWSVLTIHPDAQQAAVAMCGHGADGARKPS</sequence>
<dbReference type="InterPro" id="IPR003658">
    <property type="entry name" value="Anti-sigma_ant"/>
</dbReference>
<dbReference type="PANTHER" id="PTHR33495">
    <property type="entry name" value="ANTI-SIGMA FACTOR ANTAGONIST TM_1081-RELATED-RELATED"/>
    <property type="match status" value="1"/>
</dbReference>
<dbReference type="Proteomes" id="UP000633509">
    <property type="component" value="Unassembled WGS sequence"/>
</dbReference>